<dbReference type="InterPro" id="IPR004722">
    <property type="entry name" value="DHOase"/>
</dbReference>
<organism evidence="3">
    <name type="scientific">Thermohahella caldifontis</name>
    <dbReference type="NCBI Taxonomy" id="3142973"/>
    <lineage>
        <taxon>Bacteria</taxon>
        <taxon>Pseudomonadati</taxon>
        <taxon>Pseudomonadota</taxon>
        <taxon>Gammaproteobacteria</taxon>
        <taxon>Oceanospirillales</taxon>
        <taxon>Hahellaceae</taxon>
        <taxon>Thermohahella</taxon>
    </lineage>
</organism>
<dbReference type="SUPFAM" id="SSF51556">
    <property type="entry name" value="Metallo-dependent hydrolases"/>
    <property type="match status" value="1"/>
</dbReference>
<dbReference type="PANTHER" id="PTHR43668:SF2">
    <property type="entry name" value="ALLANTOINASE"/>
    <property type="match status" value="1"/>
</dbReference>
<sequence>MEVLPLGALTKGLAGDQLSEMHGLCQAGCVALTQARHPVRDLRVLRRCLAYAASRGIRVFIGPQDAALAADGVAHEGAVASRMGLPTIPAVAETIAVSSLLLLAEDTGATLNLSQLTCARSVELVAQARQRGLSVTADVAVHHLILDHEAITGFNSQACFQPPLRTPEDRDALRQAVRDGIIQAVVSQHQPHDEAARHMPFAECEPGATAAELVLPLLMQLVQEGCLPLMQALAAVTSGPASVLGLESGIREGARADLVLYEPNAPWRVSAETLVSAGKNTPLAGWSLPGQVVRTWRAGACIWQDGGLA</sequence>
<feature type="domain" description="Amidohydrolase-related" evidence="2">
    <location>
        <begin position="67"/>
        <end position="299"/>
    </location>
</feature>
<dbReference type="SUPFAM" id="SSF51338">
    <property type="entry name" value="Composite domain of metallo-dependent hydrolases"/>
    <property type="match status" value="1"/>
</dbReference>
<dbReference type="PANTHER" id="PTHR43668">
    <property type="entry name" value="ALLANTOINASE"/>
    <property type="match status" value="1"/>
</dbReference>
<dbReference type="AlphaFoldDB" id="A0AB39UUS5"/>
<dbReference type="KEGG" id="tcd:AAIA72_13185"/>
<keyword evidence="3" id="KW-0378">Hydrolase</keyword>
<evidence type="ECO:0000256" key="1">
    <source>
        <dbReference type="ARBA" id="ARBA00022975"/>
    </source>
</evidence>
<dbReference type="GO" id="GO:0046872">
    <property type="term" value="F:metal ion binding"/>
    <property type="evidence" value="ECO:0007669"/>
    <property type="project" value="InterPro"/>
</dbReference>
<dbReference type="InterPro" id="IPR050138">
    <property type="entry name" value="DHOase/Allantoinase_Hydrolase"/>
</dbReference>
<dbReference type="CDD" id="cd01317">
    <property type="entry name" value="DHOase_IIa"/>
    <property type="match status" value="1"/>
</dbReference>
<dbReference type="InterPro" id="IPR011059">
    <property type="entry name" value="Metal-dep_hydrolase_composite"/>
</dbReference>
<dbReference type="GO" id="GO:0005737">
    <property type="term" value="C:cytoplasm"/>
    <property type="evidence" value="ECO:0007669"/>
    <property type="project" value="TreeGrafter"/>
</dbReference>
<name>A0AB39UUS5_9GAMM</name>
<dbReference type="GO" id="GO:0006145">
    <property type="term" value="P:purine nucleobase catabolic process"/>
    <property type="evidence" value="ECO:0007669"/>
    <property type="project" value="TreeGrafter"/>
</dbReference>
<dbReference type="InterPro" id="IPR006680">
    <property type="entry name" value="Amidohydro-rel"/>
</dbReference>
<proteinExistence type="predicted"/>
<dbReference type="GO" id="GO:0004151">
    <property type="term" value="F:dihydroorotase activity"/>
    <property type="evidence" value="ECO:0007669"/>
    <property type="project" value="UniProtKB-EC"/>
</dbReference>
<dbReference type="GO" id="GO:0006221">
    <property type="term" value="P:pyrimidine nucleotide biosynthetic process"/>
    <property type="evidence" value="ECO:0007669"/>
    <property type="project" value="UniProtKB-KW"/>
</dbReference>
<dbReference type="InterPro" id="IPR032466">
    <property type="entry name" value="Metal_Hydrolase"/>
</dbReference>
<reference evidence="3" key="1">
    <citation type="submission" date="2024-05" db="EMBL/GenBank/DDBJ databases">
        <title>Genome sequencing of novel strain.</title>
        <authorList>
            <person name="Ganbat D."/>
            <person name="Ganbat S."/>
            <person name="Lee S.-J."/>
        </authorList>
    </citation>
    <scope>NUCLEOTIDE SEQUENCE</scope>
    <source>
        <strain evidence="3">SMD15-11</strain>
    </source>
</reference>
<dbReference type="Pfam" id="PF01979">
    <property type="entry name" value="Amidohydro_1"/>
    <property type="match status" value="1"/>
</dbReference>
<dbReference type="GO" id="GO:0004038">
    <property type="term" value="F:allantoinase activity"/>
    <property type="evidence" value="ECO:0007669"/>
    <property type="project" value="TreeGrafter"/>
</dbReference>
<protein>
    <submittedName>
        <fullName evidence="3">Dihydroorotase</fullName>
        <ecNumber evidence="3">3.5.2.3</ecNumber>
    </submittedName>
</protein>
<dbReference type="Gene3D" id="3.20.20.140">
    <property type="entry name" value="Metal-dependent hydrolases"/>
    <property type="match status" value="1"/>
</dbReference>
<dbReference type="EMBL" id="CP154858">
    <property type="protein sequence ID" value="XDT71749.1"/>
    <property type="molecule type" value="Genomic_DNA"/>
</dbReference>
<gene>
    <name evidence="3" type="ORF">AAIA72_13185</name>
</gene>
<evidence type="ECO:0000313" key="3">
    <source>
        <dbReference type="EMBL" id="XDT71749.1"/>
    </source>
</evidence>
<keyword evidence="1" id="KW-0665">Pyrimidine biosynthesis</keyword>
<dbReference type="EC" id="3.5.2.3" evidence="3"/>
<evidence type="ECO:0000259" key="2">
    <source>
        <dbReference type="Pfam" id="PF01979"/>
    </source>
</evidence>
<accession>A0AB39UUS5</accession>
<dbReference type="Gene3D" id="2.30.40.10">
    <property type="entry name" value="Urease, subunit C, domain 1"/>
    <property type="match status" value="1"/>
</dbReference>
<dbReference type="RefSeq" id="WP_369600774.1">
    <property type="nucleotide sequence ID" value="NZ_CP154858.1"/>
</dbReference>